<dbReference type="EMBL" id="GL194538">
    <property type="protein sequence ID" value="EFB21832.1"/>
    <property type="molecule type" value="Genomic_DNA"/>
</dbReference>
<dbReference type="GO" id="GO:0008270">
    <property type="term" value="F:zinc ion binding"/>
    <property type="evidence" value="ECO:0007669"/>
    <property type="project" value="UniProtKB-KW"/>
</dbReference>
<dbReference type="GO" id="GO:0003677">
    <property type="term" value="F:DNA binding"/>
    <property type="evidence" value="ECO:0007669"/>
    <property type="project" value="UniProtKB-KW"/>
</dbReference>
<feature type="domain" description="C2H2-type" evidence="13">
    <location>
        <begin position="323"/>
        <end position="350"/>
    </location>
</feature>
<protein>
    <recommendedName>
        <fullName evidence="16">Zinc finger and SCAN domain containing 31</fullName>
    </recommendedName>
</protein>
<keyword evidence="3" id="KW-0677">Repeat</keyword>
<evidence type="ECO:0000256" key="1">
    <source>
        <dbReference type="ARBA" id="ARBA00004123"/>
    </source>
</evidence>
<evidence type="ECO:0000256" key="12">
    <source>
        <dbReference type="SAM" id="MobiDB-lite"/>
    </source>
</evidence>
<dbReference type="InterPro" id="IPR036236">
    <property type="entry name" value="Znf_C2H2_sf"/>
</dbReference>
<keyword evidence="6" id="KW-0805">Transcription regulation</keyword>
<dbReference type="CDD" id="cd07936">
    <property type="entry name" value="SCAN"/>
    <property type="match status" value="1"/>
</dbReference>
<feature type="compositionally biased region" description="Basic and acidic residues" evidence="12">
    <location>
        <begin position="128"/>
        <end position="141"/>
    </location>
</feature>
<dbReference type="GO" id="GO:0010468">
    <property type="term" value="P:regulation of gene expression"/>
    <property type="evidence" value="ECO:0007669"/>
    <property type="project" value="TreeGrafter"/>
</dbReference>
<feature type="region of interest" description="Disordered" evidence="12">
    <location>
        <begin position="117"/>
        <end position="141"/>
    </location>
</feature>
<dbReference type="FunFam" id="1.10.4020.10:FF:000001">
    <property type="entry name" value="zinc finger protein 263 isoform X1"/>
    <property type="match status" value="1"/>
</dbReference>
<evidence type="ECO:0000256" key="7">
    <source>
        <dbReference type="ARBA" id="ARBA00023125"/>
    </source>
</evidence>
<dbReference type="Pfam" id="PF00096">
    <property type="entry name" value="zf-C2H2"/>
    <property type="match status" value="7"/>
</dbReference>
<dbReference type="PROSITE" id="PS50804">
    <property type="entry name" value="SCAN_BOX"/>
    <property type="match status" value="1"/>
</dbReference>
<dbReference type="InterPro" id="IPR013087">
    <property type="entry name" value="Znf_C2H2_type"/>
</dbReference>
<dbReference type="FunFam" id="3.30.160.60:FF:000446">
    <property type="entry name" value="Zinc finger protein"/>
    <property type="match status" value="1"/>
</dbReference>
<evidence type="ECO:0000256" key="9">
    <source>
        <dbReference type="ARBA" id="ARBA00023242"/>
    </source>
</evidence>
<evidence type="ECO:0000256" key="6">
    <source>
        <dbReference type="ARBA" id="ARBA00023015"/>
    </source>
</evidence>
<feature type="domain" description="C2H2-type" evidence="13">
    <location>
        <begin position="239"/>
        <end position="266"/>
    </location>
</feature>
<feature type="compositionally biased region" description="Polar residues" evidence="12">
    <location>
        <begin position="550"/>
        <end position="559"/>
    </location>
</feature>
<dbReference type="FunFam" id="3.30.160.60:FF:001087">
    <property type="entry name" value="Zinc finger and SCAN domain-containing protein 26"/>
    <property type="match status" value="1"/>
</dbReference>
<evidence type="ECO:0000256" key="8">
    <source>
        <dbReference type="ARBA" id="ARBA00023163"/>
    </source>
</evidence>
<keyword evidence="2" id="KW-0479">Metal-binding</keyword>
<keyword evidence="5" id="KW-0862">Zinc</keyword>
<feature type="compositionally biased region" description="Basic and acidic residues" evidence="12">
    <location>
        <begin position="560"/>
        <end position="573"/>
    </location>
</feature>
<evidence type="ECO:0000313" key="15">
    <source>
        <dbReference type="EMBL" id="EFB21832.1"/>
    </source>
</evidence>
<feature type="domain" description="C2H2-type" evidence="13">
    <location>
        <begin position="267"/>
        <end position="294"/>
    </location>
</feature>
<dbReference type="PROSITE" id="PS50157">
    <property type="entry name" value="ZINC_FINGER_C2H2_2"/>
    <property type="match status" value="7"/>
</dbReference>
<evidence type="ECO:0000259" key="14">
    <source>
        <dbReference type="PROSITE" id="PS50804"/>
    </source>
</evidence>
<dbReference type="SMART" id="SM00355">
    <property type="entry name" value="ZnF_C2H2"/>
    <property type="match status" value="7"/>
</dbReference>
<proteinExistence type="predicted"/>
<dbReference type="Gene3D" id="3.30.160.60">
    <property type="entry name" value="Classic Zinc Finger"/>
    <property type="match status" value="7"/>
</dbReference>
<comment type="subcellular location">
    <subcellularLocation>
        <location evidence="1 11">Nucleus</location>
    </subcellularLocation>
</comment>
<feature type="domain" description="C2H2-type" evidence="13">
    <location>
        <begin position="379"/>
        <end position="406"/>
    </location>
</feature>
<evidence type="ECO:0000256" key="3">
    <source>
        <dbReference type="ARBA" id="ARBA00022737"/>
    </source>
</evidence>
<dbReference type="InterPro" id="IPR050331">
    <property type="entry name" value="Zinc_finger"/>
</dbReference>
<dbReference type="InterPro" id="IPR003309">
    <property type="entry name" value="SCAN_dom"/>
</dbReference>
<evidence type="ECO:0000256" key="10">
    <source>
        <dbReference type="PROSITE-ProRule" id="PRU00042"/>
    </source>
</evidence>
<dbReference type="Pfam" id="PF02023">
    <property type="entry name" value="SCAN"/>
    <property type="match status" value="1"/>
</dbReference>
<accession>D2I4R6</accession>
<keyword evidence="8" id="KW-0804">Transcription</keyword>
<name>D2I4R6_AILME</name>
<organism evidence="15">
    <name type="scientific">Ailuropoda melanoleuca</name>
    <name type="common">Giant panda</name>
    <dbReference type="NCBI Taxonomy" id="9646"/>
    <lineage>
        <taxon>Eukaryota</taxon>
        <taxon>Metazoa</taxon>
        <taxon>Chordata</taxon>
        <taxon>Craniata</taxon>
        <taxon>Vertebrata</taxon>
        <taxon>Euteleostomi</taxon>
        <taxon>Mammalia</taxon>
        <taxon>Eutheria</taxon>
        <taxon>Laurasiatheria</taxon>
        <taxon>Carnivora</taxon>
        <taxon>Caniformia</taxon>
        <taxon>Ursidae</taxon>
        <taxon>Ailuropoda</taxon>
    </lineage>
</organism>
<feature type="region of interest" description="Disordered" evidence="12">
    <location>
        <begin position="550"/>
        <end position="574"/>
    </location>
</feature>
<dbReference type="GO" id="GO:0005634">
    <property type="term" value="C:nucleus"/>
    <property type="evidence" value="ECO:0007669"/>
    <property type="project" value="UniProtKB-SubCell"/>
</dbReference>
<reference evidence="15" key="1">
    <citation type="journal article" date="2010" name="Nature">
        <title>The sequence and de novo assembly of the giant panda genome.</title>
        <authorList>
            <person name="Li R."/>
            <person name="Fan W."/>
            <person name="Tian G."/>
            <person name="Zhu H."/>
            <person name="He L."/>
            <person name="Cai J."/>
            <person name="Huang Q."/>
            <person name="Cai Q."/>
            <person name="Li B."/>
            <person name="Bai Y."/>
            <person name="Zhang Z."/>
            <person name="Zhang Y."/>
            <person name="Wang W."/>
            <person name="Li J."/>
            <person name="Wei F."/>
            <person name="Li H."/>
            <person name="Jian M."/>
            <person name="Li J."/>
            <person name="Zhang Z."/>
            <person name="Nielsen R."/>
            <person name="Li D."/>
            <person name="Gu W."/>
            <person name="Yang Z."/>
            <person name="Xuan Z."/>
            <person name="Ryder O.A."/>
            <person name="Leung F.C."/>
            <person name="Zhou Y."/>
            <person name="Cao J."/>
            <person name="Sun X."/>
            <person name="Fu Y."/>
            <person name="Fang X."/>
            <person name="Guo X."/>
            <person name="Wang B."/>
            <person name="Hou R."/>
            <person name="Shen F."/>
            <person name="Mu B."/>
            <person name="Ni P."/>
            <person name="Lin R."/>
            <person name="Qian W."/>
            <person name="Wang G."/>
            <person name="Yu C."/>
            <person name="Nie W."/>
            <person name="Wang J."/>
            <person name="Wu Z."/>
            <person name="Liang H."/>
            <person name="Min J."/>
            <person name="Wu Q."/>
            <person name="Cheng S."/>
            <person name="Ruan J."/>
            <person name="Wang M."/>
            <person name="Shi Z."/>
            <person name="Wen M."/>
            <person name="Liu B."/>
            <person name="Ren X."/>
            <person name="Zheng H."/>
            <person name="Dong D."/>
            <person name="Cook K."/>
            <person name="Shan G."/>
            <person name="Zhang H."/>
            <person name="Kosiol C."/>
            <person name="Xie X."/>
            <person name="Lu Z."/>
            <person name="Zheng H."/>
            <person name="Li Y."/>
            <person name="Steiner C.C."/>
            <person name="Lam T.T."/>
            <person name="Lin S."/>
            <person name="Zhang Q."/>
            <person name="Li G."/>
            <person name="Tian J."/>
            <person name="Gong T."/>
            <person name="Liu H."/>
            <person name="Zhang D."/>
            <person name="Fang L."/>
            <person name="Ye C."/>
            <person name="Zhang J."/>
            <person name="Hu W."/>
            <person name="Xu A."/>
            <person name="Ren Y."/>
            <person name="Zhang G."/>
            <person name="Bruford M.W."/>
            <person name="Li Q."/>
            <person name="Ma L."/>
            <person name="Guo Y."/>
            <person name="An N."/>
            <person name="Hu Y."/>
            <person name="Zheng Y."/>
            <person name="Shi Y."/>
            <person name="Li Z."/>
            <person name="Liu Q."/>
            <person name="Chen Y."/>
            <person name="Zhao J."/>
            <person name="Qu N."/>
            <person name="Zhao S."/>
            <person name="Tian F."/>
            <person name="Wang X."/>
            <person name="Wang H."/>
            <person name="Xu L."/>
            <person name="Liu X."/>
            <person name="Vinar T."/>
            <person name="Wang Y."/>
            <person name="Lam T.W."/>
            <person name="Yiu S.M."/>
            <person name="Liu S."/>
            <person name="Zhang H."/>
            <person name="Li D."/>
            <person name="Huang Y."/>
            <person name="Wang X."/>
            <person name="Yang G."/>
            <person name="Jiang Z."/>
            <person name="Wang J."/>
            <person name="Qin N."/>
            <person name="Li L."/>
            <person name="Li J."/>
            <person name="Bolund L."/>
            <person name="Kristiansen K."/>
            <person name="Wong G.K."/>
            <person name="Olson M."/>
            <person name="Zhang X."/>
            <person name="Li S."/>
            <person name="Yang H."/>
            <person name="Wang J."/>
            <person name="Wang J."/>
        </authorList>
    </citation>
    <scope>NUCLEOTIDE SEQUENCE [LARGE SCALE GENOMIC DNA]</scope>
</reference>
<feature type="domain" description="C2H2-type" evidence="13">
    <location>
        <begin position="295"/>
        <end position="322"/>
    </location>
</feature>
<evidence type="ECO:0008006" key="16">
    <source>
        <dbReference type="Google" id="ProtNLM"/>
    </source>
</evidence>
<evidence type="ECO:0000256" key="4">
    <source>
        <dbReference type="ARBA" id="ARBA00022771"/>
    </source>
</evidence>
<keyword evidence="4 10" id="KW-0863">Zinc-finger</keyword>
<dbReference type="SMART" id="SM00431">
    <property type="entry name" value="SCAN"/>
    <property type="match status" value="1"/>
</dbReference>
<dbReference type="PANTHER" id="PTHR16515:SF57">
    <property type="entry name" value="ZINC FINGER PROTEIN 154-LIKE"/>
    <property type="match status" value="1"/>
</dbReference>
<evidence type="ECO:0000256" key="11">
    <source>
        <dbReference type="PROSITE-ProRule" id="PRU00187"/>
    </source>
</evidence>
<feature type="domain" description="SCAN box" evidence="14">
    <location>
        <begin position="39"/>
        <end position="121"/>
    </location>
</feature>
<dbReference type="InterPro" id="IPR038269">
    <property type="entry name" value="SCAN_sf"/>
</dbReference>
<gene>
    <name evidence="15" type="ORF">PANDA_020614</name>
</gene>
<dbReference type="PROSITE" id="PS00028">
    <property type="entry name" value="ZINC_FINGER_C2H2_1"/>
    <property type="match status" value="7"/>
</dbReference>
<feature type="domain" description="C2H2-type" evidence="13">
    <location>
        <begin position="351"/>
        <end position="378"/>
    </location>
</feature>
<feature type="domain" description="C2H2-type" evidence="13">
    <location>
        <begin position="407"/>
        <end position="434"/>
    </location>
</feature>
<dbReference type="PANTHER" id="PTHR16515">
    <property type="entry name" value="PR DOMAIN ZINC FINGER PROTEIN"/>
    <property type="match status" value="1"/>
</dbReference>
<dbReference type="SUPFAM" id="SSF47353">
    <property type="entry name" value="Retrovirus capsid dimerization domain-like"/>
    <property type="match status" value="1"/>
</dbReference>
<dbReference type="Gene3D" id="1.10.4020.10">
    <property type="entry name" value="DNA breaking-rejoining enzymes"/>
    <property type="match status" value="1"/>
</dbReference>
<evidence type="ECO:0000259" key="13">
    <source>
        <dbReference type="PROSITE" id="PS50157"/>
    </source>
</evidence>
<evidence type="ECO:0000256" key="5">
    <source>
        <dbReference type="ARBA" id="ARBA00022833"/>
    </source>
</evidence>
<dbReference type="AlphaFoldDB" id="D2I4R6"/>
<dbReference type="InParanoid" id="D2I4R6"/>
<dbReference type="FunFam" id="3.30.160.60:FF:000384">
    <property type="entry name" value="Zinc finger protein 550"/>
    <property type="match status" value="1"/>
</dbReference>
<dbReference type="FunFam" id="3.30.160.60:FF:002343">
    <property type="entry name" value="Zinc finger protein 33A"/>
    <property type="match status" value="2"/>
</dbReference>
<sequence length="767" mass="85593">MASAEEQEGLKIVKVEEDAIWDQETYLRENSFSSQEASRQLFRHFCYQETPGPREALSRLRELCRRWPRAATHRQQQSVELLVLEQFLTILPEELRAWVREQQPESGEEAVAVVEDLERELSEPENQAPDHEHGHSEARSEDVLHLKAKQDSIATQLQSMVTQLKGESLGPHRFGEQGGETVPESQDFASKQDVLKEMEHFGNSRLHRAAPLDCKYREPCAQESRVGKQRGRASGERRHRCSECGKGFTQSSVLIQHRRTHTGEKPYECEECGKAFSQRSGLTEHQRSHTGEKPYQCKECGKAFSASNGLVRHRRVHTGEKPYECEECGKAFRLSSYLVQHQRIHAGEKRYRCRECGKAFSQNAGLFQHLRTHTGEKPHQCGQCGRRFGRRTLLRKHQRSHTGERPFACEQCGRAFGHHCNLVRHLRVHTVAKPDSFPRPYWWCESFSPGGSESREPPYGSAGRYRMTPPFVRKNKGTRGNAHITLFHSWPSVSIVPRPRPSGASSASTDSSMEPLMLCSLREDDASTNHTELQPGPSGALTPMTTQPLPFSAPHSSKGTLRENNHERPEGACKVRVPPGKVALPLGCTRRELLSAGVSAGLGSGVTAQSAGDPGKVSARIPGMVTTLLRPVRGAGLTADARSRPCAAEAASHSRRPSWPFSPTHHLIRLYTSAEVFRLLPPKVFLRVPRHQPQSRGIDSGEGRGTDGLACERVWMQGTARRATANGAMAPNSCHLAYLLAVNKDNQGSDPYYILATGSTSRGRSRE</sequence>
<keyword evidence="9 11" id="KW-0539">Nucleus</keyword>
<dbReference type="FunFam" id="3.30.160.60:FF:000737">
    <property type="entry name" value="Zinc finger protein 565"/>
    <property type="match status" value="1"/>
</dbReference>
<keyword evidence="7" id="KW-0238">DNA-binding</keyword>
<evidence type="ECO:0000256" key="2">
    <source>
        <dbReference type="ARBA" id="ARBA00022723"/>
    </source>
</evidence>
<dbReference type="FunFam" id="3.30.160.60:FF:000478">
    <property type="entry name" value="Zinc finger protein 133"/>
    <property type="match status" value="1"/>
</dbReference>
<dbReference type="SUPFAM" id="SSF57667">
    <property type="entry name" value="beta-beta-alpha zinc fingers"/>
    <property type="match status" value="4"/>
</dbReference>